<sequence>MVYIREDLTPSVLQFKSIDTNTSFEIALNSIKNLQATKDTSPKMIIKIIYNETKESKESSEGDKDIRLTFTNKPTMNNIKECLQTIVSRQRITIDSNQSTPTVKLGLSDDNLLKNHELQQKLLNEDKNLRSIFTQSVIHFKLSPTIFWSSRLNILRTYALTVNQDRGMYNVLSTIKPVATSDNKVHVNVTRNIIDEIFKTYPIVKKAFDDLVPVKFSEGEFWSRFFNSKLFRRLRGDKLNNSERGDTVLDQYLTIMANEIANGNSSNEANEVVKLIDLSGNEQDNSVKYGNKPDFTMNYENNDNEVVTLLKNMNNLSSKMISNAEHETKGDEEDHEIEEMHELELNDLNDFQHENFIDLKINFKNDFRSSEAINSEIKSFLKSNLVPTEGINLNDNNKDSINETAAIIINLIKSNFKKVKFKSKNSLPNAIAQKLINLNITIVEFLSHFWKLFLYDSNPNQLKKIFTILKSCKTNLVDLKKEAITAMNDDEILNDLNFYLSPISNSLDKALMEYVRAVKGVNENGKRPLEQ</sequence>
<accession>A0ACA9YA19</accession>
<organism evidence="1 2">
    <name type="scientific">[Candida] jaroonii</name>
    <dbReference type="NCBI Taxonomy" id="467808"/>
    <lineage>
        <taxon>Eukaryota</taxon>
        <taxon>Fungi</taxon>
        <taxon>Dikarya</taxon>
        <taxon>Ascomycota</taxon>
        <taxon>Saccharomycotina</taxon>
        <taxon>Pichiomycetes</taxon>
        <taxon>Debaryomycetaceae</taxon>
        <taxon>Yamadazyma</taxon>
    </lineage>
</organism>
<comment type="caution">
    <text evidence="1">The sequence shown here is derived from an EMBL/GenBank/DDBJ whole genome shotgun (WGS) entry which is preliminary data.</text>
</comment>
<keyword evidence="2" id="KW-1185">Reference proteome</keyword>
<reference evidence="1" key="1">
    <citation type="submission" date="2022-06" db="EMBL/GenBank/DDBJ databases">
        <authorList>
            <person name="Legras J.-L."/>
            <person name="Devillers H."/>
            <person name="Grondin C."/>
        </authorList>
    </citation>
    <scope>NUCLEOTIDE SEQUENCE</scope>
    <source>
        <strain evidence="1">CLIB 1444</strain>
    </source>
</reference>
<proteinExistence type="predicted"/>
<protein>
    <submittedName>
        <fullName evidence="1">General transcription and DNA repair factor IIH subunit Tfb1p</fullName>
    </submittedName>
</protein>
<dbReference type="EMBL" id="CALSDN010000006">
    <property type="protein sequence ID" value="CAH6721600.1"/>
    <property type="molecule type" value="Genomic_DNA"/>
</dbReference>
<dbReference type="Proteomes" id="UP001152531">
    <property type="component" value="Unassembled WGS sequence"/>
</dbReference>
<evidence type="ECO:0000313" key="1">
    <source>
        <dbReference type="EMBL" id="CAH6721600.1"/>
    </source>
</evidence>
<evidence type="ECO:0000313" key="2">
    <source>
        <dbReference type="Proteomes" id="UP001152531"/>
    </source>
</evidence>
<name>A0ACA9YA19_9ASCO</name>
<gene>
    <name evidence="1" type="ORF">CLIB1444_06S05886</name>
</gene>